<organism evidence="1">
    <name type="scientific">Talaromyces marneffei PM1</name>
    <dbReference type="NCBI Taxonomy" id="1077442"/>
    <lineage>
        <taxon>Eukaryota</taxon>
        <taxon>Fungi</taxon>
        <taxon>Dikarya</taxon>
        <taxon>Ascomycota</taxon>
        <taxon>Pezizomycotina</taxon>
        <taxon>Eurotiomycetes</taxon>
        <taxon>Eurotiomycetidae</taxon>
        <taxon>Eurotiales</taxon>
        <taxon>Trichocomaceae</taxon>
        <taxon>Talaromyces</taxon>
        <taxon>Talaromyces sect. Talaromyces</taxon>
    </lineage>
</organism>
<comment type="caution">
    <text evidence="1">The sequence shown here is derived from an EMBL/GenBank/DDBJ whole genome shotgun (WGS) entry which is preliminary data.</text>
</comment>
<dbReference type="SUPFAM" id="SSF52047">
    <property type="entry name" value="RNI-like"/>
    <property type="match status" value="1"/>
</dbReference>
<evidence type="ECO:0000313" key="1">
    <source>
        <dbReference type="EMBL" id="KFX43451.1"/>
    </source>
</evidence>
<gene>
    <name evidence="1" type="ORF">GQ26_0350460</name>
</gene>
<reference evidence="1" key="2">
    <citation type="journal article" date="2014" name="PLoS Genet.">
        <title>Signature gene expression reveals novel clues to the molecular mechanisms of dimorphic transition in Penicillium marneffei.</title>
        <authorList>
            <person name="Yang E."/>
            <person name="Wang G."/>
            <person name="Cai J."/>
            <person name="Woo P.C."/>
            <person name="Lau S.K."/>
            <person name="Yuen K.-Y."/>
            <person name="Chow W.-N."/>
            <person name="Lin X."/>
        </authorList>
    </citation>
    <scope>NUCLEOTIDE SEQUENCE</scope>
    <source>
        <strain evidence="1">PM1</strain>
    </source>
</reference>
<sequence length="398" mass="45273">MKIISDNRSSATVTTTTTAKPIFIPTEIILQIVSRLDSSLGGHERQRTFYNVCLVSHQWYSAALSFLYSRPRLEKGNAYRKFTDVLCPPAGLAKTTMMSRDLGGLVRRLDLSRLVHHSSNSMTARLIGRVKENLEVFIAPAAGFSVNCLSPLSKCANLRYLDLSLIHEPLSFKSIIKSIRSMKRLVTFRCPSFMRIDHEPPSSSTTNKWPPNLETLQLSGTIETRMMDTFDWPENMTQLYLRNCMNLSLEIMTGILSNPQLDTKLKQLTISTYNRALQPECMHLIPAFLPNLLFLSIPGDLVQDTFFSMIEYQRTELALEVFELGHTHTGEKLHFHMHLLIDLLDSSLPHLRAVGFHTMYGEYPDLDDALLERAEELGDALRVSDETVEFDVGTYYFD</sequence>
<dbReference type="Gene3D" id="3.80.10.10">
    <property type="entry name" value="Ribonuclease Inhibitor"/>
    <property type="match status" value="1"/>
</dbReference>
<dbReference type="HOGENOM" id="CLU_042679_0_0_1"/>
<accession>A0A093V9T5</accession>
<dbReference type="EMBL" id="JPOX01000035">
    <property type="protein sequence ID" value="KFX43451.1"/>
    <property type="molecule type" value="Genomic_DNA"/>
</dbReference>
<dbReference type="InterPro" id="IPR032675">
    <property type="entry name" value="LRR_dom_sf"/>
</dbReference>
<name>A0A093V9T5_TALMA</name>
<reference key="1">
    <citation type="journal article" date="2014" name="PLoS Genet.">
        <title>Signature Gene Expression Reveals Novel Clues to the Molecular Mechanisms of Dimorphic Transition in Penicillium marneffei.</title>
        <authorList>
            <person name="Yang E."/>
            <person name="Wang G."/>
            <person name="Cai J."/>
            <person name="Woo P.C."/>
            <person name="Lau S.K."/>
            <person name="Yuen K.-Y."/>
            <person name="Chow W.-N."/>
            <person name="Lin X."/>
        </authorList>
    </citation>
    <scope>NUCLEOTIDE SEQUENCE [LARGE SCALE GENOMIC DNA]</scope>
    <source>
        <strain>PM1</strain>
    </source>
</reference>
<proteinExistence type="predicted"/>
<dbReference type="AlphaFoldDB" id="A0A093V9T5"/>
<protein>
    <submittedName>
        <fullName evidence="1">F-box protein</fullName>
    </submittedName>
</protein>
<dbReference type="eggNOG" id="ENOG502QSAP">
    <property type="taxonomic scope" value="Eukaryota"/>
</dbReference>